<dbReference type="EC" id="1.-.-.-" evidence="4"/>
<proteinExistence type="inferred from homology"/>
<comment type="similarity">
    <text evidence="1 3">Belongs to the short-chain dehydrogenases/reductases (SDR) family.</text>
</comment>
<gene>
    <name evidence="4" type="ORF">QFI96_014005</name>
</gene>
<evidence type="ECO:0000256" key="2">
    <source>
        <dbReference type="ARBA" id="ARBA00023002"/>
    </source>
</evidence>
<reference evidence="4 5" key="1">
    <citation type="submission" date="2024-04" db="EMBL/GenBank/DDBJ databases">
        <title>Two novel Raoultella species associated with bleeding cankers of broadleaf hosts, Raoultella scottia sp. nov. and Raoultella lignicola sp. nov.</title>
        <authorList>
            <person name="Brady C.L."/>
        </authorList>
    </citation>
    <scope>NUCLEOTIDE SEQUENCE [LARGE SCALE GENOMIC DNA]</scope>
    <source>
        <strain evidence="4 5">TW_WC1a.1</strain>
    </source>
</reference>
<dbReference type="InterPro" id="IPR020904">
    <property type="entry name" value="Sc_DH/Rdtase_CS"/>
</dbReference>
<dbReference type="RefSeq" id="WP_331851179.1">
    <property type="nucleotide sequence ID" value="NZ_JARXNK020000104.1"/>
</dbReference>
<comment type="caution">
    <text evidence="4">The sequence shown here is derived from an EMBL/GenBank/DDBJ whole genome shotgun (WGS) entry which is preliminary data.</text>
</comment>
<dbReference type="InterPro" id="IPR036291">
    <property type="entry name" value="NAD(P)-bd_dom_sf"/>
</dbReference>
<keyword evidence="2 4" id="KW-0560">Oxidoreductase</keyword>
<dbReference type="InterPro" id="IPR002347">
    <property type="entry name" value="SDR_fam"/>
</dbReference>
<dbReference type="GO" id="GO:0016491">
    <property type="term" value="F:oxidoreductase activity"/>
    <property type="evidence" value="ECO:0007669"/>
    <property type="project" value="UniProtKB-KW"/>
</dbReference>
<dbReference type="Gene3D" id="3.40.50.720">
    <property type="entry name" value="NAD(P)-binding Rossmann-like Domain"/>
    <property type="match status" value="1"/>
</dbReference>
<dbReference type="PRINTS" id="PR00081">
    <property type="entry name" value="GDHRDH"/>
</dbReference>
<name>A0ABU9FAI7_9ENTR</name>
<dbReference type="PROSITE" id="PS00061">
    <property type="entry name" value="ADH_SHORT"/>
    <property type="match status" value="1"/>
</dbReference>
<evidence type="ECO:0000256" key="3">
    <source>
        <dbReference type="RuleBase" id="RU000363"/>
    </source>
</evidence>
<evidence type="ECO:0000313" key="5">
    <source>
        <dbReference type="Proteomes" id="UP001312893"/>
    </source>
</evidence>
<protein>
    <submittedName>
        <fullName evidence="4">SDR family oxidoreductase</fullName>
        <ecNumber evidence="4">1.-.-.-</ecNumber>
    </submittedName>
</protein>
<organism evidence="4 5">
    <name type="scientific">Raoultella lignicola</name>
    <dbReference type="NCBI Taxonomy" id="3040939"/>
    <lineage>
        <taxon>Bacteria</taxon>
        <taxon>Pseudomonadati</taxon>
        <taxon>Pseudomonadota</taxon>
        <taxon>Gammaproteobacteria</taxon>
        <taxon>Enterobacterales</taxon>
        <taxon>Enterobacteriaceae</taxon>
        <taxon>Klebsiella/Raoultella group</taxon>
        <taxon>Raoultella</taxon>
    </lineage>
</organism>
<evidence type="ECO:0000256" key="1">
    <source>
        <dbReference type="ARBA" id="ARBA00006484"/>
    </source>
</evidence>
<dbReference type="Proteomes" id="UP001312893">
    <property type="component" value="Unassembled WGS sequence"/>
</dbReference>
<accession>A0ABU9FAI7</accession>
<keyword evidence="5" id="KW-1185">Reference proteome</keyword>
<dbReference type="PANTHER" id="PTHR43008:SF7">
    <property type="entry name" value="SHORT CHAIN DEHYDROGENASE_REDUCTASE (AFU_ORTHOLOGUE AFUA_2G00830)"/>
    <property type="match status" value="1"/>
</dbReference>
<dbReference type="SUPFAM" id="SSF51735">
    <property type="entry name" value="NAD(P)-binding Rossmann-fold domains"/>
    <property type="match status" value="1"/>
</dbReference>
<dbReference type="PRINTS" id="PR00080">
    <property type="entry name" value="SDRFAMILY"/>
</dbReference>
<sequence length="279" mass="30882">MTNPVIAKGRTAVITGAAKGIGAAAAKRLSREGMNLCLFDRDEQALQALSNTLETEVRLVAGDVRHPEDIQKLLNITLREFADIALLMNNAGISHPVGPWGDPDDWRIQLEGNLLSVINVQHIFVPAMLSLNKRSAIVNLGSKQGITTPPGNNAYNVSKAGVKIVTEQLAHDLLKECGNRISAHLLVPGYTWTPMNFPGMNENTDIQPTGTWTSEQVIDYFVERFSDGDFYLICPDAAVTPEMDAKRITWAYQDIIQNRPALSRWHPDWKAAFETFMKS</sequence>
<dbReference type="EMBL" id="JARXNK020000104">
    <property type="protein sequence ID" value="MEL0552806.1"/>
    <property type="molecule type" value="Genomic_DNA"/>
</dbReference>
<dbReference type="CDD" id="cd05233">
    <property type="entry name" value="SDR_c"/>
    <property type="match status" value="1"/>
</dbReference>
<evidence type="ECO:0000313" key="4">
    <source>
        <dbReference type="EMBL" id="MEL0552806.1"/>
    </source>
</evidence>
<dbReference type="Pfam" id="PF00106">
    <property type="entry name" value="adh_short"/>
    <property type="match status" value="1"/>
</dbReference>
<dbReference type="PANTHER" id="PTHR43008">
    <property type="entry name" value="BENZIL REDUCTASE"/>
    <property type="match status" value="1"/>
</dbReference>